<evidence type="ECO:0008006" key="2">
    <source>
        <dbReference type="Google" id="ProtNLM"/>
    </source>
</evidence>
<accession>A0A3B0YYI8</accession>
<dbReference type="NCBIfam" id="NF033519">
    <property type="entry name" value="transpos_ISAzo13"/>
    <property type="match status" value="1"/>
</dbReference>
<dbReference type="InterPro" id="IPR011518">
    <property type="entry name" value="Transposase_36"/>
</dbReference>
<evidence type="ECO:0000313" key="1">
    <source>
        <dbReference type="EMBL" id="VAW81033.1"/>
    </source>
</evidence>
<proteinExistence type="predicted"/>
<organism evidence="1">
    <name type="scientific">hydrothermal vent metagenome</name>
    <dbReference type="NCBI Taxonomy" id="652676"/>
    <lineage>
        <taxon>unclassified sequences</taxon>
        <taxon>metagenomes</taxon>
        <taxon>ecological metagenomes</taxon>
    </lineage>
</organism>
<dbReference type="Pfam" id="PF07592">
    <property type="entry name" value="DDE_Tnp_ISAZ013"/>
    <property type="match status" value="1"/>
</dbReference>
<reference evidence="1" key="1">
    <citation type="submission" date="2018-06" db="EMBL/GenBank/DDBJ databases">
        <authorList>
            <person name="Zhirakovskaya E."/>
        </authorList>
    </citation>
    <scope>NUCLEOTIDE SEQUENCE</scope>
</reference>
<gene>
    <name evidence="1" type="ORF">MNBD_GAMMA12-1934</name>
</gene>
<name>A0A3B0YYI8_9ZZZZ</name>
<protein>
    <recommendedName>
        <fullName evidence="2">ISAzo13 family transposase</fullName>
    </recommendedName>
</protein>
<dbReference type="AlphaFoldDB" id="A0A3B0YYI8"/>
<dbReference type="EMBL" id="UOFL01000211">
    <property type="protein sequence ID" value="VAW81033.1"/>
    <property type="molecule type" value="Genomic_DNA"/>
</dbReference>
<sequence length="330" mass="38108">MQPNTEKRWGKKKKLDSIPHIIEAFTGLLKDYTAGDPMKECVLWTNLTCGQVSDLLARQSIIAGIGVVKQLFKKCGYVKRKMFKNRTLKVVKNRNEQFEHISGLKNEFFRENLPSLSIDTKKKEMLGNFYREGRLYTSKPIEVNDHDFNSFSDGLIIPHGIYDLQNNRCYLTIGKSKDTAEFMCDNIEYHWKNSIKMAYPNAKKILILCDGGGSNSCLHYVVKEQFKKLAGRIQVEIVVAHYPAYCSKWNPIEHKDFCHITRSWQGVVFDNYQIVKELAEKTKTKTGLSVVVGFNDKEYVTGKKASIDFLESMPVEFDEKLPKWNYSFKP</sequence>